<reference evidence="7 8" key="1">
    <citation type="submission" date="2017-11" db="EMBL/GenBank/DDBJ databases">
        <title>Genome sequence of Entomoplasma lucivorax PIPN-2 (ATCC 49196).</title>
        <authorList>
            <person name="Lo W.-S."/>
            <person name="Gasparich G.E."/>
            <person name="Kuo C.-H."/>
        </authorList>
    </citation>
    <scope>NUCLEOTIDE SEQUENCE [LARGE SCALE GENOMIC DNA]</scope>
    <source>
        <strain evidence="7 8">PIPN-2</strain>
    </source>
</reference>
<gene>
    <name evidence="7" type="ORF">ELUCI_v1c06270</name>
</gene>
<evidence type="ECO:0000256" key="1">
    <source>
        <dbReference type="ARBA" id="ARBA00004167"/>
    </source>
</evidence>
<evidence type="ECO:0000256" key="5">
    <source>
        <dbReference type="ARBA" id="ARBA00023136"/>
    </source>
</evidence>
<evidence type="ECO:0000256" key="2">
    <source>
        <dbReference type="ARBA" id="ARBA00008854"/>
    </source>
</evidence>
<feature type="transmembrane region" description="Helical" evidence="6">
    <location>
        <begin position="39"/>
        <end position="58"/>
    </location>
</feature>
<dbReference type="Pfam" id="PF04011">
    <property type="entry name" value="LemA"/>
    <property type="match status" value="1"/>
</dbReference>
<dbReference type="PANTHER" id="PTHR34478">
    <property type="entry name" value="PROTEIN LEMA"/>
    <property type="match status" value="1"/>
</dbReference>
<proteinExistence type="inferred from homology"/>
<dbReference type="Gene3D" id="1.20.1440.20">
    <property type="entry name" value="LemA-like domain"/>
    <property type="match status" value="1"/>
</dbReference>
<comment type="similarity">
    <text evidence="2">Belongs to the LemA family.</text>
</comment>
<keyword evidence="3 6" id="KW-0812">Transmembrane</keyword>
<dbReference type="SUPFAM" id="SSF140478">
    <property type="entry name" value="LemA-like"/>
    <property type="match status" value="1"/>
</dbReference>
<dbReference type="GO" id="GO:0016020">
    <property type="term" value="C:membrane"/>
    <property type="evidence" value="ECO:0007669"/>
    <property type="project" value="UniProtKB-SubCell"/>
</dbReference>
<sequence>MANKLDEKDTNPSNINNEGRDVHVIDKTLKIEIGKESKYFEIFLWVLLIIPGLIFLMMKVSAKNYFNKLEQTIQTAASEIDNYLEQRVIVLENAATLVKKSVDLDKDVMKSIAKYRSGIKDNNGDDLSQIASDVENIATKLNIAIENYPDLKAHNVIADAMQKNDYLQREITAARTNYNDYVNRWNNDIQVWPTKKIVAAKQGYTTRIPFIASAEIKQKAKQNFFE</sequence>
<dbReference type="Proteomes" id="UP000237865">
    <property type="component" value="Unassembled WGS sequence"/>
</dbReference>
<accession>A0A2S5RE02</accession>
<dbReference type="InterPro" id="IPR023353">
    <property type="entry name" value="LemA-like_dom_sf"/>
</dbReference>
<dbReference type="AlphaFoldDB" id="A0A2S5RE02"/>
<evidence type="ECO:0000256" key="3">
    <source>
        <dbReference type="ARBA" id="ARBA00022692"/>
    </source>
</evidence>
<comment type="caution">
    <text evidence="7">The sequence shown here is derived from an EMBL/GenBank/DDBJ whole genome shotgun (WGS) entry which is preliminary data.</text>
</comment>
<dbReference type="PANTHER" id="PTHR34478:SF2">
    <property type="entry name" value="MEMBRANE PROTEIN"/>
    <property type="match status" value="1"/>
</dbReference>
<dbReference type="RefSeq" id="WP_028126312.1">
    <property type="nucleotide sequence ID" value="NZ_PHNE01000002.1"/>
</dbReference>
<keyword evidence="8" id="KW-1185">Reference proteome</keyword>
<keyword evidence="5 6" id="KW-0472">Membrane</keyword>
<evidence type="ECO:0000313" key="7">
    <source>
        <dbReference type="EMBL" id="PPE05534.1"/>
    </source>
</evidence>
<keyword evidence="4 6" id="KW-1133">Transmembrane helix</keyword>
<organism evidence="7 8">
    <name type="scientific">Williamsoniiplasma lucivorax</name>
    <dbReference type="NCBI Taxonomy" id="209274"/>
    <lineage>
        <taxon>Bacteria</taxon>
        <taxon>Bacillati</taxon>
        <taxon>Mycoplasmatota</taxon>
        <taxon>Mollicutes</taxon>
        <taxon>Entomoplasmatales</taxon>
        <taxon>Williamsoniiplasma</taxon>
    </lineage>
</organism>
<evidence type="ECO:0000256" key="4">
    <source>
        <dbReference type="ARBA" id="ARBA00022989"/>
    </source>
</evidence>
<name>A0A2S5RE02_9MOLU</name>
<dbReference type="EMBL" id="PHNE01000002">
    <property type="protein sequence ID" value="PPE05534.1"/>
    <property type="molecule type" value="Genomic_DNA"/>
</dbReference>
<dbReference type="STRING" id="1399797.GCA_000518285_00038"/>
<evidence type="ECO:0000256" key="6">
    <source>
        <dbReference type="SAM" id="Phobius"/>
    </source>
</evidence>
<evidence type="ECO:0000313" key="8">
    <source>
        <dbReference type="Proteomes" id="UP000237865"/>
    </source>
</evidence>
<comment type="subcellular location">
    <subcellularLocation>
        <location evidence="1">Membrane</location>
        <topology evidence="1">Single-pass membrane protein</topology>
    </subcellularLocation>
</comment>
<dbReference type="InterPro" id="IPR007156">
    <property type="entry name" value="MamQ_LemA"/>
</dbReference>
<protein>
    <submittedName>
        <fullName evidence="7">LemA family protein</fullName>
    </submittedName>
</protein>